<gene>
    <name evidence="1" type="ORF">DM82_5701</name>
</gene>
<dbReference type="AlphaFoldDB" id="A0AAI8FRU2"/>
<dbReference type="Proteomes" id="UP000029424">
    <property type="component" value="Chromosome 2"/>
</dbReference>
<evidence type="ECO:0000313" key="1">
    <source>
        <dbReference type="EMBL" id="AIO70395.1"/>
    </source>
</evidence>
<dbReference type="KEGG" id="bok:DM82_5701"/>
<organism evidence="1 2">
    <name type="scientific">Burkholderia oklahomensis</name>
    <dbReference type="NCBI Taxonomy" id="342113"/>
    <lineage>
        <taxon>Bacteria</taxon>
        <taxon>Pseudomonadati</taxon>
        <taxon>Pseudomonadota</taxon>
        <taxon>Betaproteobacteria</taxon>
        <taxon>Burkholderiales</taxon>
        <taxon>Burkholderiaceae</taxon>
        <taxon>Burkholderia</taxon>
        <taxon>pseudomallei group</taxon>
    </lineage>
</organism>
<dbReference type="EMBL" id="CP008727">
    <property type="protein sequence ID" value="AIO70395.1"/>
    <property type="molecule type" value="Genomic_DNA"/>
</dbReference>
<protein>
    <submittedName>
        <fullName evidence="1">Uncharacterized protein</fullName>
    </submittedName>
</protein>
<evidence type="ECO:0000313" key="2">
    <source>
        <dbReference type="Proteomes" id="UP000029424"/>
    </source>
</evidence>
<sequence length="48" mass="5552">MPPLRRWRKAIKIYTSGRKASLFFLSFGHADTTPVDLLFQSLNQVSEK</sequence>
<accession>A0AAI8FRU2</accession>
<keyword evidence="2" id="KW-1185">Reference proteome</keyword>
<proteinExistence type="predicted"/>
<name>A0AAI8FRU2_9BURK</name>
<reference evidence="1 2" key="1">
    <citation type="submission" date="2014-06" db="EMBL/GenBank/DDBJ databases">
        <authorList>
            <person name="Bishop-Lilly K.A."/>
            <person name="Broomall S.M."/>
            <person name="Chain P.S."/>
            <person name="Chertkov O."/>
            <person name="Coyne S.R."/>
            <person name="Daligault H.E."/>
            <person name="Davenport K.W."/>
            <person name="Erkkila T."/>
            <person name="Frey K.G."/>
            <person name="Gibbons H.S."/>
            <person name="Gu W."/>
            <person name="Jaissle J."/>
            <person name="Johnson S.L."/>
            <person name="Koroleva G.I."/>
            <person name="Ladner J.T."/>
            <person name="Lo C.-C."/>
            <person name="Minogue T.D."/>
            <person name="Munk C."/>
            <person name="Palacios G.F."/>
            <person name="Redden C.L."/>
            <person name="Rosenzweig C.N."/>
            <person name="Scholz M.B."/>
            <person name="Teshima H."/>
            <person name="Xu Y."/>
        </authorList>
    </citation>
    <scope>NUCLEOTIDE SEQUENCE [LARGE SCALE GENOMIC DNA]</scope>
    <source>
        <strain evidence="1 2">EO147</strain>
    </source>
</reference>